<dbReference type="EMBL" id="BAABJR010000028">
    <property type="protein sequence ID" value="GAA5216967.1"/>
    <property type="molecule type" value="Genomic_DNA"/>
</dbReference>
<comment type="caution">
    <text evidence="1">The sequence shown here is derived from an EMBL/GenBank/DDBJ whole genome shotgun (WGS) entry which is preliminary data.</text>
</comment>
<keyword evidence="2" id="KW-1185">Reference proteome</keyword>
<organism evidence="1 2">
    <name type="scientific">Streptomyces thinghirensis</name>
    <dbReference type="NCBI Taxonomy" id="551547"/>
    <lineage>
        <taxon>Bacteria</taxon>
        <taxon>Bacillati</taxon>
        <taxon>Actinomycetota</taxon>
        <taxon>Actinomycetes</taxon>
        <taxon>Kitasatosporales</taxon>
        <taxon>Streptomycetaceae</taxon>
        <taxon>Streptomyces</taxon>
    </lineage>
</organism>
<sequence length="159" mass="17325">MHDIIAFLFSEMTTPDRADRARAAWELYRDTHGGEVEVKDLIADLMHLADVDDVPGGGVYAARRGAADYTAELPAWLPEKPVHRGAYLAQTRPTGQPWITVDGGADRHAVAEKLLSGMHRVGFRIADIPGHVADLTSGRTLTSEQGHEFRVISNPDASS</sequence>
<dbReference type="RefSeq" id="WP_345637882.1">
    <property type="nucleotide sequence ID" value="NZ_BAABJR010000028.1"/>
</dbReference>
<name>A0ABP9TGJ9_9ACTN</name>
<gene>
    <name evidence="1" type="ORF">GCM10023323_72110</name>
</gene>
<accession>A0ABP9TGJ9</accession>
<evidence type="ECO:0000313" key="1">
    <source>
        <dbReference type="EMBL" id="GAA5216967.1"/>
    </source>
</evidence>
<proteinExistence type="predicted"/>
<evidence type="ECO:0000313" key="2">
    <source>
        <dbReference type="Proteomes" id="UP001499878"/>
    </source>
</evidence>
<protein>
    <submittedName>
        <fullName evidence="1">Uncharacterized protein</fullName>
    </submittedName>
</protein>
<dbReference type="Proteomes" id="UP001499878">
    <property type="component" value="Unassembled WGS sequence"/>
</dbReference>
<reference evidence="2" key="1">
    <citation type="journal article" date="2019" name="Int. J. Syst. Evol. Microbiol.">
        <title>The Global Catalogue of Microorganisms (GCM) 10K type strain sequencing project: providing services to taxonomists for standard genome sequencing and annotation.</title>
        <authorList>
            <consortium name="The Broad Institute Genomics Platform"/>
            <consortium name="The Broad Institute Genome Sequencing Center for Infectious Disease"/>
            <person name="Wu L."/>
            <person name="Ma J."/>
        </authorList>
    </citation>
    <scope>NUCLEOTIDE SEQUENCE [LARGE SCALE GENOMIC DNA]</scope>
    <source>
        <strain evidence="2">JCM 18306</strain>
    </source>
</reference>